<organism evidence="2 3">
    <name type="scientific">Pelagicoccus albus</name>
    <dbReference type="NCBI Taxonomy" id="415222"/>
    <lineage>
        <taxon>Bacteria</taxon>
        <taxon>Pseudomonadati</taxon>
        <taxon>Verrucomicrobiota</taxon>
        <taxon>Opitutia</taxon>
        <taxon>Puniceicoccales</taxon>
        <taxon>Pelagicoccaceae</taxon>
        <taxon>Pelagicoccus</taxon>
    </lineage>
</organism>
<comment type="caution">
    <text evidence="2">The sequence shown here is derived from an EMBL/GenBank/DDBJ whole genome shotgun (WGS) entry which is preliminary data.</text>
</comment>
<gene>
    <name evidence="2" type="ORF">H5P27_11895</name>
</gene>
<reference evidence="2 3" key="1">
    <citation type="submission" date="2020-07" db="EMBL/GenBank/DDBJ databases">
        <authorList>
            <person name="Feng X."/>
        </authorList>
    </citation>
    <scope>NUCLEOTIDE SEQUENCE [LARGE SCALE GENOMIC DNA]</scope>
    <source>
        <strain evidence="2 3">JCM23202</strain>
    </source>
</reference>
<evidence type="ECO:0008006" key="4">
    <source>
        <dbReference type="Google" id="ProtNLM"/>
    </source>
</evidence>
<dbReference type="SUPFAM" id="SSF58104">
    <property type="entry name" value="Methyl-accepting chemotaxis protein (MCP) signaling domain"/>
    <property type="match status" value="1"/>
</dbReference>
<keyword evidence="3" id="KW-1185">Reference proteome</keyword>
<dbReference type="Proteomes" id="UP000526501">
    <property type="component" value="Unassembled WGS sequence"/>
</dbReference>
<protein>
    <recommendedName>
        <fullName evidence="4">Methyl-accepting transducer domain-containing protein</fullName>
    </recommendedName>
</protein>
<proteinExistence type="predicted"/>
<feature type="region of interest" description="Disordered" evidence="1">
    <location>
        <begin position="616"/>
        <end position="645"/>
    </location>
</feature>
<dbReference type="AlphaFoldDB" id="A0A7X1B6V6"/>
<sequence length="645" mass="72024">MPNLKNSLSKMTLVKNLAGFVEKARQAIVRSNDSLSQSFVDTLTFKAKLENSSTRFESEFLMVGGALESLHSNSEHLKQESSTMLELSQSEQNPVKRIDNSLQPHLQFIGSSADSVKELVTTLENSSQSIGSTLAFEPQLEQTFSQLTYIRTLFAVEAAPLEQTDKVMFTSLVEEIHRLQTDVTGIFKDNFEALKKHRSKIDQISQSLKQQASSQLKVLDESTRELENSLRSQTEILEQNIATSSRLNTYGDEISNCIGNAIISLQTQDIVSQKLGHIYETSDETRERFEQAETTKNKAQKTEHLRFIENASMVIVNQIESIKDELRSADQSVDKSMRDIISSIKSMDSESQGSSSNRLVNEGESARGKSLIRVFEKADQTVSNIEKFLKEAFRTIEPIRSQTDSASSTIMTLSAQLHLIGLNAEIHAARIGGNTALETLSAKTSEISVETRDLCHSISSQLDTLSAVLIENVDQLETIQRQASQAHETISSELPLEKENLEEQNDLYAHAQVGAKQVTETLRSLTQNQSERLEFEETMLEALDGMQENQRKISSLAKKAADRLKAKADVPMIMSSLLSRYTMRSEKEVHLKTLGQDAHPAESDFETGGFEEFEDFSLDRHTYPASTETSSSQKAKDLGDNVDLF</sequence>
<evidence type="ECO:0000313" key="2">
    <source>
        <dbReference type="EMBL" id="MBC2606745.1"/>
    </source>
</evidence>
<name>A0A7X1B6V6_9BACT</name>
<feature type="compositionally biased region" description="Polar residues" evidence="1">
    <location>
        <begin position="624"/>
        <end position="633"/>
    </location>
</feature>
<dbReference type="RefSeq" id="WP_185660611.1">
    <property type="nucleotide sequence ID" value="NZ_CAWPOO010000012.1"/>
</dbReference>
<evidence type="ECO:0000313" key="3">
    <source>
        <dbReference type="Proteomes" id="UP000526501"/>
    </source>
</evidence>
<accession>A0A7X1B6V6</accession>
<dbReference type="EMBL" id="JACHVC010000012">
    <property type="protein sequence ID" value="MBC2606745.1"/>
    <property type="molecule type" value="Genomic_DNA"/>
</dbReference>
<evidence type="ECO:0000256" key="1">
    <source>
        <dbReference type="SAM" id="MobiDB-lite"/>
    </source>
</evidence>